<evidence type="ECO:0000313" key="2">
    <source>
        <dbReference type="Proteomes" id="UP000215086"/>
    </source>
</evidence>
<organism evidence="1 2">
    <name type="scientific">Thermogutta terrifontis</name>
    <dbReference type="NCBI Taxonomy" id="1331910"/>
    <lineage>
        <taxon>Bacteria</taxon>
        <taxon>Pseudomonadati</taxon>
        <taxon>Planctomycetota</taxon>
        <taxon>Planctomycetia</taxon>
        <taxon>Pirellulales</taxon>
        <taxon>Thermoguttaceae</taxon>
        <taxon>Thermogutta</taxon>
    </lineage>
</organism>
<dbReference type="EMBL" id="CP018477">
    <property type="protein sequence ID" value="ASV73504.1"/>
    <property type="molecule type" value="Genomic_DNA"/>
</dbReference>
<accession>A0A286RC25</accession>
<protein>
    <submittedName>
        <fullName evidence="1">Uncharacterized protein</fullName>
    </submittedName>
</protein>
<name>A0A286RC25_9BACT</name>
<dbReference type="Proteomes" id="UP000215086">
    <property type="component" value="Chromosome"/>
</dbReference>
<evidence type="ECO:0000313" key="1">
    <source>
        <dbReference type="EMBL" id="ASV73504.1"/>
    </source>
</evidence>
<reference evidence="1 2" key="1">
    <citation type="journal article" name="Front. Microbiol.">
        <title>Sugar Metabolism of the First Thermophilic Planctomycete Thermogutta terrifontis: Comparative Genomic and Transcriptomic Approaches.</title>
        <authorList>
            <person name="Elcheninov A.G."/>
            <person name="Menzel P."/>
            <person name="Gudbergsdottir S.R."/>
            <person name="Slesarev A.I."/>
            <person name="Kadnikov V.V."/>
            <person name="Krogh A."/>
            <person name="Bonch-Osmolovskaya E.A."/>
            <person name="Peng X."/>
            <person name="Kublanov I.V."/>
        </authorList>
    </citation>
    <scope>NUCLEOTIDE SEQUENCE [LARGE SCALE GENOMIC DNA]</scope>
    <source>
        <strain evidence="1 2">R1</strain>
    </source>
</reference>
<gene>
    <name evidence="1" type="ORF">THTE_0902</name>
</gene>
<dbReference type="AlphaFoldDB" id="A0A286RC25"/>
<dbReference type="KEGG" id="ttf:THTE_0902"/>
<proteinExistence type="predicted"/>
<sequence length="101" mass="10770">MCQGSAVPFATPTFFWTGLKIGQFGVVYSGGACLSRPYFLGGTRLSGPINTNRCPIALHRARQACPSELPEGPACHVRFLPVGAIHESPDNSSGPWRVVAK</sequence>
<keyword evidence="2" id="KW-1185">Reference proteome</keyword>